<dbReference type="GO" id="GO:0008270">
    <property type="term" value="F:zinc ion binding"/>
    <property type="evidence" value="ECO:0007669"/>
    <property type="project" value="UniProtKB-KW"/>
</dbReference>
<accession>A0A6F9DD20</accession>
<dbReference type="AlphaFoldDB" id="A0A6F9DD20"/>
<feature type="compositionally biased region" description="Low complexity" evidence="6">
    <location>
        <begin position="230"/>
        <end position="239"/>
    </location>
</feature>
<protein>
    <submittedName>
        <fullName evidence="9">Proteoglycan 4</fullName>
    </submittedName>
</protein>
<feature type="compositionally biased region" description="Polar residues" evidence="6">
    <location>
        <begin position="432"/>
        <end position="455"/>
    </location>
</feature>
<feature type="region of interest" description="Disordered" evidence="6">
    <location>
        <begin position="519"/>
        <end position="542"/>
    </location>
</feature>
<gene>
    <name evidence="9" type="primary">Ext1-003</name>
</gene>
<comment type="subcellular location">
    <subcellularLocation>
        <location evidence="1">Nucleus</location>
    </subcellularLocation>
</comment>
<feature type="compositionally biased region" description="Basic and acidic residues" evidence="6">
    <location>
        <begin position="104"/>
        <end position="135"/>
    </location>
</feature>
<name>A0A6F9DD20_9ASCI</name>
<feature type="domain" description="Matrin-type" evidence="7">
    <location>
        <begin position="306"/>
        <end position="337"/>
    </location>
</feature>
<reference evidence="9" key="1">
    <citation type="submission" date="2020-04" db="EMBL/GenBank/DDBJ databases">
        <authorList>
            <person name="Neveu A P."/>
        </authorList>
    </citation>
    <scope>NUCLEOTIDE SEQUENCE</scope>
    <source>
        <tissue evidence="9">Whole embryo</tissue>
    </source>
</reference>
<dbReference type="SMART" id="SM00513">
    <property type="entry name" value="SAP"/>
    <property type="match status" value="1"/>
</dbReference>
<dbReference type="InterPro" id="IPR003034">
    <property type="entry name" value="SAP_dom"/>
</dbReference>
<feature type="region of interest" description="Disordered" evidence="6">
    <location>
        <begin position="1"/>
        <end position="275"/>
    </location>
</feature>
<evidence type="ECO:0000256" key="6">
    <source>
        <dbReference type="SAM" id="MobiDB-lite"/>
    </source>
</evidence>
<organism evidence="9">
    <name type="scientific">Phallusia mammillata</name>
    <dbReference type="NCBI Taxonomy" id="59560"/>
    <lineage>
        <taxon>Eukaryota</taxon>
        <taxon>Metazoa</taxon>
        <taxon>Chordata</taxon>
        <taxon>Tunicata</taxon>
        <taxon>Ascidiacea</taxon>
        <taxon>Phlebobranchia</taxon>
        <taxon>Ascidiidae</taxon>
        <taxon>Phallusia</taxon>
    </lineage>
</organism>
<dbReference type="SUPFAM" id="SSF68906">
    <property type="entry name" value="SAP domain"/>
    <property type="match status" value="1"/>
</dbReference>
<evidence type="ECO:0000259" key="8">
    <source>
        <dbReference type="PROSITE" id="PS50800"/>
    </source>
</evidence>
<dbReference type="EMBL" id="LR784981">
    <property type="protein sequence ID" value="CAB3244011.1"/>
    <property type="molecule type" value="mRNA"/>
</dbReference>
<keyword evidence="5" id="KW-0539">Nucleus</keyword>
<keyword evidence="2" id="KW-0479">Metal-binding</keyword>
<dbReference type="Gene3D" id="1.10.720.30">
    <property type="entry name" value="SAP domain"/>
    <property type="match status" value="1"/>
</dbReference>
<dbReference type="PANTHER" id="PTHR15491">
    <property type="match status" value="1"/>
</dbReference>
<feature type="compositionally biased region" description="Pro residues" evidence="6">
    <location>
        <begin position="219"/>
        <end position="229"/>
    </location>
</feature>
<sequence>MSHSPPRAGTWYHPPPQGSSAGPPPMPKPPDRRSPGPPPDWYRWQEYYRSRSPPRHSPPRSGSPPRVHQRPRSRSPRMEMPKPQRPPSPHKDRQPSRRSPSPRSRNEHRPRSPHADGKPPSPRRDRPPSPWDFRRRSPPRSYHRPPPPEWRKRSPSPPPHWVRRSPPRYGPPRGRSPPRGWMPPPPEWDRYRGPPPPGRRSPPRWGPQAPRSWDRRWEPPPPAAGPPGPGRRSPPQAVAPLPPAPVAPAPAIGTDVQKPDFNNPKGDDGILPPGEDKEEEIETFDLPDYDAEVPLGQKYVIAVSGFFCKICHKFYNSEASAKVTHCKSRTHYDKFAKWLSEKQVAALIRKRDAETAAISQKGEAIEETPAKQIKLEPEDSTVSSNNQEVYDPSQPTEEEVNVKKEPDEEQNEINMVPETWESLEVPKMEQIPEQQSDSTEQNGHVSQSSDYNSDSEALITPEVKKDGDGFMEATLYNLRKMKVNQLKANLEKRGLKSTGLKTLLLKRLEKVLMEEAAAAAEAEQSKEEEQTENEEAIGGGEEAAAQSVVKEYTMNIHESDIEATNRKVAWITEDELRNQLTQISGVTNVSKIEMEKSKVGRKTIVEWILSLQYEGEMPEEGLLFSLPSHQQLPFKVEISDDAE</sequence>
<dbReference type="GO" id="GO:0003676">
    <property type="term" value="F:nucleic acid binding"/>
    <property type="evidence" value="ECO:0007669"/>
    <property type="project" value="InterPro"/>
</dbReference>
<dbReference type="Pfam" id="PF02037">
    <property type="entry name" value="SAP"/>
    <property type="match status" value="1"/>
</dbReference>
<dbReference type="PROSITE" id="PS50800">
    <property type="entry name" value="SAP"/>
    <property type="match status" value="1"/>
</dbReference>
<evidence type="ECO:0000256" key="1">
    <source>
        <dbReference type="ARBA" id="ARBA00004123"/>
    </source>
</evidence>
<proteinExistence type="evidence at transcript level"/>
<dbReference type="PROSITE" id="PS50171">
    <property type="entry name" value="ZF_MATRIN"/>
    <property type="match status" value="1"/>
</dbReference>
<dbReference type="InterPro" id="IPR003604">
    <property type="entry name" value="Matrin/U1-like-C_Znf_C2H2"/>
</dbReference>
<dbReference type="GO" id="GO:0005634">
    <property type="term" value="C:nucleus"/>
    <property type="evidence" value="ECO:0007669"/>
    <property type="project" value="UniProtKB-SubCell"/>
</dbReference>
<keyword evidence="3" id="KW-0863">Zinc-finger</keyword>
<evidence type="ECO:0000256" key="5">
    <source>
        <dbReference type="ARBA" id="ARBA00023242"/>
    </source>
</evidence>
<dbReference type="InterPro" id="IPR036361">
    <property type="entry name" value="SAP_dom_sf"/>
</dbReference>
<evidence type="ECO:0000259" key="7">
    <source>
        <dbReference type="PROSITE" id="PS50171"/>
    </source>
</evidence>
<evidence type="ECO:0000256" key="4">
    <source>
        <dbReference type="ARBA" id="ARBA00022833"/>
    </source>
</evidence>
<feature type="compositionally biased region" description="Pro residues" evidence="6">
    <location>
        <begin position="13"/>
        <end position="28"/>
    </location>
</feature>
<feature type="region of interest" description="Disordered" evidence="6">
    <location>
        <begin position="359"/>
        <end position="456"/>
    </location>
</feature>
<evidence type="ECO:0000313" key="9">
    <source>
        <dbReference type="EMBL" id="CAB3244011.1"/>
    </source>
</evidence>
<evidence type="ECO:0000256" key="3">
    <source>
        <dbReference type="ARBA" id="ARBA00022771"/>
    </source>
</evidence>
<dbReference type="InterPro" id="IPR000690">
    <property type="entry name" value="Matrin/U1-C_Znf_C2H2"/>
</dbReference>
<dbReference type="SMART" id="SM00451">
    <property type="entry name" value="ZnF_U1"/>
    <property type="match status" value="1"/>
</dbReference>
<dbReference type="InterPro" id="IPR026811">
    <property type="entry name" value="CIZ1"/>
</dbReference>
<feature type="domain" description="SAP" evidence="8">
    <location>
        <begin position="478"/>
        <end position="512"/>
    </location>
</feature>
<evidence type="ECO:0000256" key="2">
    <source>
        <dbReference type="ARBA" id="ARBA00022723"/>
    </source>
</evidence>
<dbReference type="PANTHER" id="PTHR15491:SF9">
    <property type="entry name" value="CIP1-INTERACTING ZINC FINGER PROTEIN"/>
    <property type="match status" value="1"/>
</dbReference>
<keyword evidence="4" id="KW-0862">Zinc</keyword>